<dbReference type="OrthoDB" id="5471998at2"/>
<reference evidence="2 3" key="2">
    <citation type="journal article" date="2010" name="Stand. Genomic Sci.">
        <title>Complete genome sequence of Desulfohalobium retbaense type strain (HR(100)).</title>
        <authorList>
            <person name="Spring S."/>
            <person name="Nolan M."/>
            <person name="Lapidus A."/>
            <person name="Glavina Del Rio T."/>
            <person name="Copeland A."/>
            <person name="Tice H."/>
            <person name="Cheng J.F."/>
            <person name="Lucas S."/>
            <person name="Land M."/>
            <person name="Chen F."/>
            <person name="Bruce D."/>
            <person name="Goodwin L."/>
            <person name="Pitluck S."/>
            <person name="Ivanova N."/>
            <person name="Mavromatis K."/>
            <person name="Mikhailova N."/>
            <person name="Pati A."/>
            <person name="Chen A."/>
            <person name="Palaniappan K."/>
            <person name="Hauser L."/>
            <person name="Chang Y.J."/>
            <person name="Jeffries C.D."/>
            <person name="Munk C."/>
            <person name="Kiss H."/>
            <person name="Chain P."/>
            <person name="Han C."/>
            <person name="Brettin T."/>
            <person name="Detter J.C."/>
            <person name="Schuler E."/>
            <person name="Goker M."/>
            <person name="Rohde M."/>
            <person name="Bristow J."/>
            <person name="Eisen J.A."/>
            <person name="Markowitz V."/>
            <person name="Hugenholtz P."/>
            <person name="Kyrpides N.C."/>
            <person name="Klenk H.P."/>
        </authorList>
    </citation>
    <scope>NUCLEOTIDE SEQUENCE [LARGE SCALE GENOMIC DNA]</scope>
    <source>
        <strain evidence="2 3">DSM 5692</strain>
    </source>
</reference>
<proteinExistence type="predicted"/>
<evidence type="ECO:0000256" key="1">
    <source>
        <dbReference type="SAM" id="MobiDB-lite"/>
    </source>
</evidence>
<evidence type="ECO:0000313" key="3">
    <source>
        <dbReference type="Proteomes" id="UP000001052"/>
    </source>
</evidence>
<dbReference type="HOGENOM" id="CLU_169525_0_0_7"/>
<organism evidence="2 3">
    <name type="scientific">Desulfohalobium retbaense (strain ATCC 49708 / DSM 5692 / JCM 16813 / HR100)</name>
    <dbReference type="NCBI Taxonomy" id="485915"/>
    <lineage>
        <taxon>Bacteria</taxon>
        <taxon>Pseudomonadati</taxon>
        <taxon>Thermodesulfobacteriota</taxon>
        <taxon>Desulfovibrionia</taxon>
        <taxon>Desulfovibrionales</taxon>
        <taxon>Desulfohalobiaceae</taxon>
        <taxon>Desulfohalobium</taxon>
    </lineage>
</organism>
<dbReference type="EMBL" id="CP001734">
    <property type="protein sequence ID" value="ACV68411.1"/>
    <property type="molecule type" value="Genomic_DNA"/>
</dbReference>
<name>C8X288_DESRD</name>
<gene>
    <name evidence="2" type="ordered locus">Dret_1123</name>
</gene>
<dbReference type="KEGG" id="drt:Dret_1123"/>
<dbReference type="AlphaFoldDB" id="C8X288"/>
<reference evidence="3" key="1">
    <citation type="submission" date="2009-09" db="EMBL/GenBank/DDBJ databases">
        <title>The complete chromosome of Desulfohalobium retbaense DSM 5692.</title>
        <authorList>
            <consortium name="US DOE Joint Genome Institute (JGI-PGF)"/>
            <person name="Lucas S."/>
            <person name="Copeland A."/>
            <person name="Lapidus A."/>
            <person name="Glavina del Rio T."/>
            <person name="Dalin E."/>
            <person name="Tice H."/>
            <person name="Bruce D."/>
            <person name="Goodwin L."/>
            <person name="Pitluck S."/>
            <person name="Kyrpides N."/>
            <person name="Mavromatis K."/>
            <person name="Ivanova N."/>
            <person name="Mikhailova N."/>
            <person name="Munk A.C."/>
            <person name="Brettin T."/>
            <person name="Detter J.C."/>
            <person name="Han C."/>
            <person name="Tapia R."/>
            <person name="Larimer F."/>
            <person name="Land M."/>
            <person name="Hauser L."/>
            <person name="Markowitz V."/>
            <person name="Cheng J.-F."/>
            <person name="Hugenholtz P."/>
            <person name="Woyke T."/>
            <person name="Wu D."/>
            <person name="Spring S."/>
            <person name="Klenk H.-P."/>
            <person name="Eisen J.A."/>
        </authorList>
    </citation>
    <scope>NUCLEOTIDE SEQUENCE [LARGE SCALE GENOMIC DNA]</scope>
    <source>
        <strain evidence="3">DSM 5692</strain>
    </source>
</reference>
<accession>C8X288</accession>
<dbReference type="eggNOG" id="ENOG5034BX1">
    <property type="taxonomic scope" value="Bacteria"/>
</dbReference>
<sequence length="112" mass="12526">MGKVLQIRVSASTPFPEEVQRQWPRLSALAWPQGEPQSPSVPALARALYDQYRFGGADPIWKTLADSLATMHQAHRELDDALAEWQPQEANQASDRLEDSLNEMERLAAAAE</sequence>
<dbReference type="STRING" id="485915.Dret_1123"/>
<feature type="compositionally biased region" description="Basic and acidic residues" evidence="1">
    <location>
        <begin position="95"/>
        <end position="106"/>
    </location>
</feature>
<evidence type="ECO:0000313" key="2">
    <source>
        <dbReference type="EMBL" id="ACV68411.1"/>
    </source>
</evidence>
<keyword evidence="3" id="KW-1185">Reference proteome</keyword>
<dbReference type="Proteomes" id="UP000001052">
    <property type="component" value="Chromosome"/>
</dbReference>
<dbReference type="RefSeq" id="WP_015751562.1">
    <property type="nucleotide sequence ID" value="NC_013223.1"/>
</dbReference>
<protein>
    <submittedName>
        <fullName evidence="2">Uncharacterized protein</fullName>
    </submittedName>
</protein>
<feature type="region of interest" description="Disordered" evidence="1">
    <location>
        <begin position="80"/>
        <end position="112"/>
    </location>
</feature>